<dbReference type="InterPro" id="IPR036812">
    <property type="entry name" value="NAD(P)_OxRdtase_dom_sf"/>
</dbReference>
<proteinExistence type="predicted"/>
<dbReference type="InterPro" id="IPR050523">
    <property type="entry name" value="AKR_Detox_Biosynth"/>
</dbReference>
<dbReference type="Gene3D" id="3.20.20.100">
    <property type="entry name" value="NADP-dependent oxidoreductase domain"/>
    <property type="match status" value="1"/>
</dbReference>
<dbReference type="InterPro" id="IPR020471">
    <property type="entry name" value="AKR"/>
</dbReference>
<dbReference type="Pfam" id="PF00248">
    <property type="entry name" value="Aldo_ket_red"/>
    <property type="match status" value="1"/>
</dbReference>
<feature type="domain" description="NADP-dependent oxidoreductase" evidence="1">
    <location>
        <begin position="12"/>
        <end position="287"/>
    </location>
</feature>
<protein>
    <submittedName>
        <fullName evidence="2">Aldo/keto reductase</fullName>
    </submittedName>
</protein>
<dbReference type="PANTHER" id="PTHR43364">
    <property type="entry name" value="NADH-SPECIFIC METHYLGLYOXAL REDUCTASE-RELATED"/>
    <property type="match status" value="1"/>
</dbReference>
<organism evidence="2 3">
    <name type="scientific">Niveibacterium microcysteis</name>
    <dbReference type="NCBI Taxonomy" id="2811415"/>
    <lineage>
        <taxon>Bacteria</taxon>
        <taxon>Pseudomonadati</taxon>
        <taxon>Pseudomonadota</taxon>
        <taxon>Betaproteobacteria</taxon>
        <taxon>Rhodocyclales</taxon>
        <taxon>Rhodocyclaceae</taxon>
        <taxon>Niveibacterium</taxon>
    </lineage>
</organism>
<reference evidence="2 3" key="1">
    <citation type="submission" date="2021-02" db="EMBL/GenBank/DDBJ databases">
        <title>Niveibacterium changnyeongensis HC41.</title>
        <authorList>
            <person name="Kang M."/>
        </authorList>
    </citation>
    <scope>NUCLEOTIDE SEQUENCE [LARGE SCALE GENOMIC DNA]</scope>
    <source>
        <strain evidence="2 3">HC41</strain>
    </source>
</reference>
<evidence type="ECO:0000313" key="2">
    <source>
        <dbReference type="EMBL" id="QSI78802.1"/>
    </source>
</evidence>
<evidence type="ECO:0000313" key="3">
    <source>
        <dbReference type="Proteomes" id="UP000663570"/>
    </source>
</evidence>
<name>A0ABX7MAP3_9RHOO</name>
<gene>
    <name evidence="2" type="ORF">JY500_09425</name>
</gene>
<dbReference type="EMBL" id="CP071060">
    <property type="protein sequence ID" value="QSI78802.1"/>
    <property type="molecule type" value="Genomic_DNA"/>
</dbReference>
<dbReference type="InterPro" id="IPR023210">
    <property type="entry name" value="NADP_OxRdtase_dom"/>
</dbReference>
<dbReference type="PRINTS" id="PR00069">
    <property type="entry name" value="ALDKETRDTASE"/>
</dbReference>
<dbReference type="SUPFAM" id="SSF51430">
    <property type="entry name" value="NAD(P)-linked oxidoreductase"/>
    <property type="match status" value="1"/>
</dbReference>
<dbReference type="CDD" id="cd19092">
    <property type="entry name" value="AKR_BsYcsN_EcYdhF-like"/>
    <property type="match status" value="1"/>
</dbReference>
<dbReference type="PANTHER" id="PTHR43364:SF1">
    <property type="entry name" value="OXIDOREDUCTASE YDHF"/>
    <property type="match status" value="1"/>
</dbReference>
<dbReference type="Proteomes" id="UP000663570">
    <property type="component" value="Chromosome"/>
</dbReference>
<dbReference type="RefSeq" id="WP_206256166.1">
    <property type="nucleotide sequence ID" value="NZ_CP071060.1"/>
</dbReference>
<evidence type="ECO:0000259" key="1">
    <source>
        <dbReference type="Pfam" id="PF00248"/>
    </source>
</evidence>
<keyword evidence="3" id="KW-1185">Reference proteome</keyword>
<accession>A0ABX7MAP3</accession>
<sequence>MIASRHVGKISPIVLGTWRFQEWSMTAAEMAAFVEGAAEVGVTTVDTADIYGDYQGEAALGDALRRSAGLRDRLQLVTKCGIRLKSARWPDLRVKHYDCSRGYIAAQVENSLRSLSTDRIDLLLLHRPDPLLDADEVAEAFCALKQSGKVRTFGVSNYHPHQVELLQSRLPFPLVVNQIEFSLLRTDPLADGTLDQCQKMRIVPMAWSPLAAGRLFSQGDERGLAVGEVLQRIGRETGLTPEQVALAWLMRHPSGVVPVIGTGKLERVRLAIAAANHSLDRQHWYELLEATMGCEVA</sequence>